<dbReference type="EMBL" id="JAXOJX010000001">
    <property type="protein sequence ID" value="MDZ5454997.1"/>
    <property type="molecule type" value="Genomic_DNA"/>
</dbReference>
<proteinExistence type="predicted"/>
<keyword evidence="3" id="KW-0614">Plasmid</keyword>
<dbReference type="Proteomes" id="UP001293718">
    <property type="component" value="Unassembled WGS sequence"/>
</dbReference>
<keyword evidence="1" id="KW-0645">Protease</keyword>
<protein>
    <submittedName>
        <fullName evidence="3">JAB domain-containing protein</fullName>
    </submittedName>
</protein>
<organism evidence="3 4">
    <name type="scientific">Azohydromonas lata</name>
    <dbReference type="NCBI Taxonomy" id="45677"/>
    <lineage>
        <taxon>Bacteria</taxon>
        <taxon>Pseudomonadati</taxon>
        <taxon>Pseudomonadota</taxon>
        <taxon>Betaproteobacteria</taxon>
        <taxon>Burkholderiales</taxon>
        <taxon>Sphaerotilaceae</taxon>
        <taxon>Azohydromonas</taxon>
    </lineage>
</organism>
<keyword evidence="1" id="KW-0378">Hydrolase</keyword>
<dbReference type="Pfam" id="PF04002">
    <property type="entry name" value="RadC"/>
    <property type="match status" value="1"/>
</dbReference>
<reference evidence="3 4" key="1">
    <citation type="submission" date="2023-11" db="EMBL/GenBank/DDBJ databases">
        <title>Draft genome of Azohydromonas lata strain H1 (DSM1123), a polyhydroxyalkanoate producer.</title>
        <authorList>
            <person name="Traversa D."/>
            <person name="D'Addabbo P."/>
            <person name="Pazzani C."/>
            <person name="Manzari C."/>
            <person name="Chiara M."/>
            <person name="Scrascia M."/>
        </authorList>
    </citation>
    <scope>NUCLEOTIDE SEQUENCE [LARGE SCALE GENOMIC DNA]</scope>
    <source>
        <strain evidence="3 4">H1</strain>
        <plasmid evidence="3">unnamed</plasmid>
    </source>
</reference>
<comment type="caution">
    <text evidence="3">The sequence shown here is derived from an EMBL/GenBank/DDBJ whole genome shotgun (WGS) entry which is preliminary data.</text>
</comment>
<dbReference type="PANTHER" id="PTHR30471:SF3">
    <property type="entry name" value="UPF0758 PROTEIN YEES-RELATED"/>
    <property type="match status" value="1"/>
</dbReference>
<accession>A0ABU5I7C0</accession>
<evidence type="ECO:0000313" key="3">
    <source>
        <dbReference type="EMBL" id="MDZ5454997.1"/>
    </source>
</evidence>
<evidence type="ECO:0000256" key="1">
    <source>
        <dbReference type="ARBA" id="ARBA00023049"/>
    </source>
</evidence>
<keyword evidence="1" id="KW-0482">Metalloprotease</keyword>
<evidence type="ECO:0000313" key="4">
    <source>
        <dbReference type="Proteomes" id="UP001293718"/>
    </source>
</evidence>
<dbReference type="InterPro" id="IPR025657">
    <property type="entry name" value="RadC_JAB"/>
</dbReference>
<gene>
    <name evidence="3" type="ORF">SM757_00280</name>
</gene>
<feature type="domain" description="RadC-like JAB" evidence="2">
    <location>
        <begin position="76"/>
        <end position="193"/>
    </location>
</feature>
<keyword evidence="4" id="KW-1185">Reference proteome</keyword>
<geneLocation type="plasmid" evidence="3">
    <name>unnamed</name>
</geneLocation>
<name>A0ABU5I7C0_9BURK</name>
<dbReference type="InterPro" id="IPR001405">
    <property type="entry name" value="UPF0758"/>
</dbReference>
<sequence length="197" mass="21410">MSYMDLCRLSAEQLEALVLDPPGPGCELKGSDPGLLRLLPCGDAERSSRLRQVLCAAHELLVRVAHQSVVGRQLLDEPARVRTFLRVHFTGSDRLTLLVVFLDSRMRVIAAENMFAGSTCQLTVYAREVVKRALELGCVAVFTAHNRPGSDDTTPAAGEVQGIHTVRAALARVDIQVLEHYVVAGMEVVSISQPALP</sequence>
<dbReference type="PANTHER" id="PTHR30471">
    <property type="entry name" value="DNA REPAIR PROTEIN RADC"/>
    <property type="match status" value="1"/>
</dbReference>
<evidence type="ECO:0000259" key="2">
    <source>
        <dbReference type="Pfam" id="PF04002"/>
    </source>
</evidence>
<dbReference type="Gene3D" id="3.40.140.10">
    <property type="entry name" value="Cytidine Deaminase, domain 2"/>
    <property type="match status" value="1"/>
</dbReference>
<dbReference type="RefSeq" id="WP_322464097.1">
    <property type="nucleotide sequence ID" value="NZ_JAXOJX010000001.1"/>
</dbReference>